<dbReference type="GO" id="GO:0005524">
    <property type="term" value="F:ATP binding"/>
    <property type="evidence" value="ECO:0007669"/>
    <property type="project" value="UniProtKB-UniRule"/>
</dbReference>
<dbReference type="RefSeq" id="WP_188631527.1">
    <property type="nucleotide sequence ID" value="NZ_BMNQ01000004.1"/>
</dbReference>
<dbReference type="PROSITE" id="PS50901">
    <property type="entry name" value="FTSK"/>
    <property type="match status" value="1"/>
</dbReference>
<feature type="domain" description="FtsK" evidence="4">
    <location>
        <begin position="123"/>
        <end position="313"/>
    </location>
</feature>
<evidence type="ECO:0000256" key="2">
    <source>
        <dbReference type="ARBA" id="ARBA00022840"/>
    </source>
</evidence>
<dbReference type="PANTHER" id="PTHR22683:SF1">
    <property type="entry name" value="TYPE VII SECRETION SYSTEM PROTEIN ESSC"/>
    <property type="match status" value="1"/>
</dbReference>
<evidence type="ECO:0000259" key="4">
    <source>
        <dbReference type="PROSITE" id="PS50901"/>
    </source>
</evidence>
<organism evidence="5 6">
    <name type="scientific">Lentibacillus kapialis</name>
    <dbReference type="NCBI Taxonomy" id="340214"/>
    <lineage>
        <taxon>Bacteria</taxon>
        <taxon>Bacillati</taxon>
        <taxon>Bacillota</taxon>
        <taxon>Bacilli</taxon>
        <taxon>Bacillales</taxon>
        <taxon>Bacillaceae</taxon>
        <taxon>Lentibacillus</taxon>
    </lineage>
</organism>
<dbReference type="Gene3D" id="3.40.50.300">
    <property type="entry name" value="P-loop containing nucleotide triphosphate hydrolases"/>
    <property type="match status" value="1"/>
</dbReference>
<gene>
    <name evidence="5" type="ORF">GCM10007063_05380</name>
</gene>
<dbReference type="AlphaFoldDB" id="A0A917PPD1"/>
<dbReference type="SUPFAM" id="SSF52540">
    <property type="entry name" value="P-loop containing nucleoside triphosphate hydrolases"/>
    <property type="match status" value="1"/>
</dbReference>
<dbReference type="InterPro" id="IPR027417">
    <property type="entry name" value="P-loop_NTPase"/>
</dbReference>
<evidence type="ECO:0000256" key="3">
    <source>
        <dbReference type="PROSITE-ProRule" id="PRU00289"/>
    </source>
</evidence>
<keyword evidence="5" id="KW-0131">Cell cycle</keyword>
<keyword evidence="5" id="KW-0132">Cell division</keyword>
<reference evidence="5" key="2">
    <citation type="submission" date="2020-09" db="EMBL/GenBank/DDBJ databases">
        <authorList>
            <person name="Sun Q."/>
            <person name="Ohkuma M."/>
        </authorList>
    </citation>
    <scope>NUCLEOTIDE SEQUENCE</scope>
    <source>
        <strain evidence="5">JCM 12580</strain>
    </source>
</reference>
<keyword evidence="2 3" id="KW-0067">ATP-binding</keyword>
<dbReference type="InterPro" id="IPR050206">
    <property type="entry name" value="FtsK/SpoIIIE/SftA"/>
</dbReference>
<comment type="caution">
    <text evidence="5">The sequence shown here is derived from an EMBL/GenBank/DDBJ whole genome shotgun (WGS) entry which is preliminary data.</text>
</comment>
<dbReference type="PANTHER" id="PTHR22683">
    <property type="entry name" value="SPORULATION PROTEIN RELATED"/>
    <property type="match status" value="1"/>
</dbReference>
<evidence type="ECO:0000256" key="1">
    <source>
        <dbReference type="ARBA" id="ARBA00022741"/>
    </source>
</evidence>
<proteinExistence type="predicted"/>
<dbReference type="GO" id="GO:0003677">
    <property type="term" value="F:DNA binding"/>
    <property type="evidence" value="ECO:0007669"/>
    <property type="project" value="InterPro"/>
</dbReference>
<dbReference type="InterPro" id="IPR002543">
    <property type="entry name" value="FtsK_dom"/>
</dbReference>
<dbReference type="Proteomes" id="UP000658382">
    <property type="component" value="Unassembled WGS sequence"/>
</dbReference>
<keyword evidence="6" id="KW-1185">Reference proteome</keyword>
<reference evidence="5" key="1">
    <citation type="journal article" date="2014" name="Int. J. Syst. Evol. Microbiol.">
        <title>Complete genome sequence of Corynebacterium casei LMG S-19264T (=DSM 44701T), isolated from a smear-ripened cheese.</title>
        <authorList>
            <consortium name="US DOE Joint Genome Institute (JGI-PGF)"/>
            <person name="Walter F."/>
            <person name="Albersmeier A."/>
            <person name="Kalinowski J."/>
            <person name="Ruckert C."/>
        </authorList>
    </citation>
    <scope>NUCLEOTIDE SEQUENCE</scope>
    <source>
        <strain evidence="5">JCM 12580</strain>
    </source>
</reference>
<accession>A0A917PPD1</accession>
<dbReference type="GO" id="GO:0051301">
    <property type="term" value="P:cell division"/>
    <property type="evidence" value="ECO:0007669"/>
    <property type="project" value="UniProtKB-KW"/>
</dbReference>
<feature type="binding site" evidence="3">
    <location>
        <begin position="141"/>
        <end position="148"/>
    </location>
    <ligand>
        <name>ATP</name>
        <dbReference type="ChEBI" id="CHEBI:30616"/>
    </ligand>
</feature>
<dbReference type="EMBL" id="BMNQ01000004">
    <property type="protein sequence ID" value="GGJ85858.1"/>
    <property type="molecule type" value="Genomic_DNA"/>
</dbReference>
<name>A0A917PPD1_9BACI</name>
<evidence type="ECO:0000313" key="6">
    <source>
        <dbReference type="Proteomes" id="UP000658382"/>
    </source>
</evidence>
<evidence type="ECO:0000313" key="5">
    <source>
        <dbReference type="EMBL" id="GGJ85858.1"/>
    </source>
</evidence>
<protein>
    <submittedName>
        <fullName evidence="5">Cell division protein FtsK</fullName>
    </submittedName>
</protein>
<keyword evidence="1 3" id="KW-0547">Nucleotide-binding</keyword>
<dbReference type="Pfam" id="PF01580">
    <property type="entry name" value="FtsK_SpoIIIE"/>
    <property type="match status" value="1"/>
</dbReference>
<sequence>METIIGAGLSAFVIYAASKWSKNDKEKIQHTFQNIGYTVGDHEPKLFKKHKSDTYTLYSYHVPYGLIDDDKLNVLEKTLNKPVSVSFAKGKLHIKVYKNNLPRRLKYNWQPTNDWTIPIGQNHSKTMLHSFDEIPHMTIAGMTRHGKTALLKLIFSHLIHSHPDDAEFYIIDLKGGLEFSKYEKLKQVKQVASDVSEAQDTILDVLKSIEGDYTYFRQNGYTNILDTNISKRKFIIVDEGAQLVPPSHLDKDEKKPYKYCQYALSEIARISGALGYRLIFATQYPTSDTLPREIKQNADAKITFRLPTEVASRVAIDEQGAEDIEQVGRAIYRSTHKETLQVPYVSDNEILERLSDYVSTTGAQTGERRTNTIEIG</sequence>